<dbReference type="RefSeq" id="WP_133431460.1">
    <property type="nucleotide sequence ID" value="NZ_SCWA01000004.1"/>
</dbReference>
<dbReference type="EMBL" id="SCWA01000004">
    <property type="protein sequence ID" value="TDL98528.1"/>
    <property type="molecule type" value="Genomic_DNA"/>
</dbReference>
<dbReference type="AlphaFoldDB" id="A0A4R6BFH4"/>
<accession>A0A4R6BFH4</accession>
<sequence length="121" mass="14058">MLNYDISSINKLLESEHTDTEVGDLSELSRHKIHDFRKNGWNEQELSFRTLVKLTIGYKRLIGEMKEEEINIEKRIKNAEVAIALNEIDGLALSDEYINMLMKKARGEINGREMDEYIEGN</sequence>
<evidence type="ECO:0000313" key="2">
    <source>
        <dbReference type="Proteomes" id="UP000295310"/>
    </source>
</evidence>
<dbReference type="Proteomes" id="UP000295310">
    <property type="component" value="Unassembled WGS sequence"/>
</dbReference>
<reference evidence="1 2" key="1">
    <citation type="submission" date="2019-01" db="EMBL/GenBank/DDBJ databases">
        <title>Draft genome sequences of the type strains of six Macrococcus species.</title>
        <authorList>
            <person name="Mazhar S."/>
            <person name="Altermann E."/>
            <person name="Hill C."/>
            <person name="Mcauliffe O."/>
        </authorList>
    </citation>
    <scope>NUCLEOTIDE SEQUENCE [LARGE SCALE GENOMIC DNA]</scope>
    <source>
        <strain evidence="1 2">CCM4811</strain>
    </source>
</reference>
<evidence type="ECO:0000313" key="1">
    <source>
        <dbReference type="EMBL" id="TDL98528.1"/>
    </source>
</evidence>
<gene>
    <name evidence="1" type="ORF">ERX27_03570</name>
</gene>
<keyword evidence="2" id="KW-1185">Reference proteome</keyword>
<proteinExistence type="predicted"/>
<organism evidence="1 2">
    <name type="scientific">Macrococcus brunensis</name>
    <dbReference type="NCBI Taxonomy" id="198483"/>
    <lineage>
        <taxon>Bacteria</taxon>
        <taxon>Bacillati</taxon>
        <taxon>Bacillota</taxon>
        <taxon>Bacilli</taxon>
        <taxon>Bacillales</taxon>
        <taxon>Staphylococcaceae</taxon>
        <taxon>Macrococcus</taxon>
    </lineage>
</organism>
<protein>
    <submittedName>
        <fullName evidence="1">Uncharacterized protein</fullName>
    </submittedName>
</protein>
<comment type="caution">
    <text evidence="1">The sequence shown here is derived from an EMBL/GenBank/DDBJ whole genome shotgun (WGS) entry which is preliminary data.</text>
</comment>
<name>A0A4R6BFH4_9STAP</name>